<comment type="subcellular location">
    <subcellularLocation>
        <location evidence="1">Cell membrane</location>
        <topology evidence="1">Lipid-anchor</topology>
    </subcellularLocation>
</comment>
<keyword evidence="10" id="KW-1185">Reference proteome</keyword>
<feature type="domain" description="ABC transporter substrate-binding protein PnrA-like" evidence="8">
    <location>
        <begin position="56"/>
        <end position="367"/>
    </location>
</feature>
<evidence type="ECO:0000256" key="6">
    <source>
        <dbReference type="ARBA" id="ARBA00023288"/>
    </source>
</evidence>
<evidence type="ECO:0000256" key="1">
    <source>
        <dbReference type="ARBA" id="ARBA00004193"/>
    </source>
</evidence>
<dbReference type="RefSeq" id="WP_162413547.1">
    <property type="nucleotide sequence ID" value="NZ_JAHQXE010000003.1"/>
</dbReference>
<keyword evidence="4" id="KW-0732">Signal</keyword>
<dbReference type="AlphaFoldDB" id="A0AA41G107"/>
<dbReference type="CDD" id="cd06354">
    <property type="entry name" value="PBP1_PrnA-like"/>
    <property type="match status" value="1"/>
</dbReference>
<evidence type="ECO:0000256" key="2">
    <source>
        <dbReference type="ARBA" id="ARBA00008610"/>
    </source>
</evidence>
<dbReference type="PANTHER" id="PTHR34296">
    <property type="entry name" value="TRANSCRIPTIONAL ACTIVATOR PROTEIN MED"/>
    <property type="match status" value="1"/>
</dbReference>
<feature type="compositionally biased region" description="Gly residues" evidence="7">
    <location>
        <begin position="29"/>
        <end position="48"/>
    </location>
</feature>
<comment type="similarity">
    <text evidence="2">Belongs to the BMP lipoprotein family.</text>
</comment>
<feature type="region of interest" description="Disordered" evidence="7">
    <location>
        <begin position="29"/>
        <end position="53"/>
    </location>
</feature>
<dbReference type="Pfam" id="PF02608">
    <property type="entry name" value="Bmp"/>
    <property type="match status" value="1"/>
</dbReference>
<dbReference type="Gene3D" id="3.40.50.2300">
    <property type="match status" value="2"/>
</dbReference>
<dbReference type="InterPro" id="IPR028082">
    <property type="entry name" value="Peripla_BP_I"/>
</dbReference>
<dbReference type="Proteomes" id="UP001166304">
    <property type="component" value="Unassembled WGS sequence"/>
</dbReference>
<dbReference type="PROSITE" id="PS51257">
    <property type="entry name" value="PROKAR_LIPOPROTEIN"/>
    <property type="match status" value="1"/>
</dbReference>
<dbReference type="SUPFAM" id="SSF53822">
    <property type="entry name" value="Periplasmic binding protein-like I"/>
    <property type="match status" value="1"/>
</dbReference>
<dbReference type="InterPro" id="IPR003760">
    <property type="entry name" value="PnrA-like"/>
</dbReference>
<reference evidence="9" key="1">
    <citation type="submission" date="2021-06" db="EMBL/GenBank/DDBJ databases">
        <title>New haloarchaea isolates fom saline soil.</title>
        <authorList>
            <person name="Duran-Viseras A."/>
            <person name="Sanchez-Porro C.S."/>
            <person name="Ventosa A."/>
        </authorList>
    </citation>
    <scope>NUCLEOTIDE SEQUENCE</scope>
    <source>
        <strain evidence="9">JCM 18369</strain>
    </source>
</reference>
<dbReference type="PANTHER" id="PTHR34296:SF2">
    <property type="entry name" value="ABC TRANSPORTER GUANOSINE-BINDING PROTEIN NUPN"/>
    <property type="match status" value="1"/>
</dbReference>
<evidence type="ECO:0000313" key="9">
    <source>
        <dbReference type="EMBL" id="MBV0902278.1"/>
    </source>
</evidence>
<accession>A0AA41G107</accession>
<keyword evidence="5" id="KW-0472">Membrane</keyword>
<evidence type="ECO:0000256" key="3">
    <source>
        <dbReference type="ARBA" id="ARBA00022475"/>
    </source>
</evidence>
<dbReference type="GO" id="GO:0005886">
    <property type="term" value="C:plasma membrane"/>
    <property type="evidence" value="ECO:0007669"/>
    <property type="project" value="UniProtKB-SubCell"/>
</dbReference>
<name>A0AA41G107_9EURY</name>
<evidence type="ECO:0000256" key="5">
    <source>
        <dbReference type="ARBA" id="ARBA00023136"/>
    </source>
</evidence>
<comment type="caution">
    <text evidence="9">The sequence shown here is derived from an EMBL/GenBank/DDBJ whole genome shotgun (WGS) entry which is preliminary data.</text>
</comment>
<dbReference type="InterPro" id="IPR050957">
    <property type="entry name" value="BMP_lipoprotein"/>
</dbReference>
<dbReference type="EMBL" id="JAHQXE010000003">
    <property type="protein sequence ID" value="MBV0902278.1"/>
    <property type="molecule type" value="Genomic_DNA"/>
</dbReference>
<keyword evidence="6" id="KW-0449">Lipoprotein</keyword>
<evidence type="ECO:0000313" key="10">
    <source>
        <dbReference type="Proteomes" id="UP001166304"/>
    </source>
</evidence>
<evidence type="ECO:0000256" key="4">
    <source>
        <dbReference type="ARBA" id="ARBA00022729"/>
    </source>
</evidence>
<evidence type="ECO:0000256" key="7">
    <source>
        <dbReference type="SAM" id="MobiDB-lite"/>
    </source>
</evidence>
<gene>
    <name evidence="9" type="ORF">KTS37_10805</name>
</gene>
<protein>
    <submittedName>
        <fullName evidence="9">BMP family protein</fullName>
    </submittedName>
</protein>
<sequence>MSQRRRTFLSSIGTATAIGLAGCSGGGDGGSTGGDGGDGTASGDGGSTESGPAARVGMVYATGGLGDGSFNDQAQTGIIRAEEELGIAYAESQPEAVQDFSNLQAQYAQATNPNYDLVCCIGFLQADALTQNAEDYPDQNFMIVDSTVDADNVGSYVFAEHEGSFLVGLMAGRLTSQSFSAGAGSTASDSTNVGFVGGVESDLIKKFEAGYTAGVKYANEDATVQTAYVGGFTDPSGGQEAALSMYNSGADIVYHAAGNTGTGVFRAAQEAERFAIGVDRDQSITKESFSNVILASMVKRVDNAVYSSVESVVNDEFQGGSVNTLGLQENGVEAVYGQQLGSEIPQGIKDEVSEARQSIIDGDISVPTDPSNA</sequence>
<evidence type="ECO:0000259" key="8">
    <source>
        <dbReference type="Pfam" id="PF02608"/>
    </source>
</evidence>
<proteinExistence type="inferred from homology"/>
<organism evidence="9 10">
    <name type="scientific">Haloarcula salina</name>
    <dbReference type="NCBI Taxonomy" id="1429914"/>
    <lineage>
        <taxon>Archaea</taxon>
        <taxon>Methanobacteriati</taxon>
        <taxon>Methanobacteriota</taxon>
        <taxon>Stenosarchaea group</taxon>
        <taxon>Halobacteria</taxon>
        <taxon>Halobacteriales</taxon>
        <taxon>Haloarculaceae</taxon>
        <taxon>Haloarcula</taxon>
    </lineage>
</organism>
<keyword evidence="3" id="KW-1003">Cell membrane</keyword>